<dbReference type="InterPro" id="IPR000719">
    <property type="entry name" value="Prot_kinase_dom"/>
</dbReference>
<name>A0A9P5ZXE6_PLEER</name>
<dbReference type="AlphaFoldDB" id="A0A9P5ZXE6"/>
<dbReference type="GO" id="GO:0005524">
    <property type="term" value="F:ATP binding"/>
    <property type="evidence" value="ECO:0007669"/>
    <property type="project" value="UniProtKB-KW"/>
</dbReference>
<dbReference type="Pfam" id="PF00069">
    <property type="entry name" value="Pkinase"/>
    <property type="match status" value="1"/>
</dbReference>
<comment type="caution">
    <text evidence="6">The sequence shown here is derived from an EMBL/GenBank/DDBJ whole genome shotgun (WGS) entry which is preliminary data.</text>
</comment>
<evidence type="ECO:0000256" key="3">
    <source>
        <dbReference type="ARBA" id="ARBA00022777"/>
    </source>
</evidence>
<evidence type="ECO:0000313" key="6">
    <source>
        <dbReference type="EMBL" id="KAF9494893.1"/>
    </source>
</evidence>
<gene>
    <name evidence="6" type="ORF">BDN71DRAFT_1448283</name>
</gene>
<dbReference type="GO" id="GO:0004674">
    <property type="term" value="F:protein serine/threonine kinase activity"/>
    <property type="evidence" value="ECO:0007669"/>
    <property type="project" value="TreeGrafter"/>
</dbReference>
<evidence type="ECO:0000313" key="7">
    <source>
        <dbReference type="Proteomes" id="UP000807025"/>
    </source>
</evidence>
<keyword evidence="3 6" id="KW-0418">Kinase</keyword>
<feature type="domain" description="Protein kinase" evidence="5">
    <location>
        <begin position="33"/>
        <end position="326"/>
    </location>
</feature>
<protein>
    <submittedName>
        <fullName evidence="6">Kinase-like protein</fullName>
    </submittedName>
</protein>
<sequence length="326" mass="36768">MASTTDYRALATRKDWVLAAPKKIPEQRAPGLYDHIEGLPEDLTSVVKRTRFRLMTSSTIVFNAELTFQGKTHDVVIRVTPPHDGVPEDVEPKMQEIARELKIWRLLRHPNILQLHGLFFDPVFHVNKGVQLPTLILPLCENDDVARFLKEHPEMPRLPFLVDVAHGLEHLHKYDIIHADMKPSNIFVRGSSPNFRAVISDFGCSKILGELETFGYSFGKTYRYCAPEHARERGWIATKESDVCSLSLTMLTMVSGKEPLADLEDTDATTAMHGGGRPQCQDHPCLEMSDSLWTLLEACWQAAPESRPGMEYVVAQLVAISTQRTL</sequence>
<dbReference type="Proteomes" id="UP000807025">
    <property type="component" value="Unassembled WGS sequence"/>
</dbReference>
<dbReference type="InterPro" id="IPR008271">
    <property type="entry name" value="Ser/Thr_kinase_AS"/>
</dbReference>
<dbReference type="SUPFAM" id="SSF56112">
    <property type="entry name" value="Protein kinase-like (PK-like)"/>
    <property type="match status" value="1"/>
</dbReference>
<dbReference type="PROSITE" id="PS00108">
    <property type="entry name" value="PROTEIN_KINASE_ST"/>
    <property type="match status" value="1"/>
</dbReference>
<dbReference type="InterPro" id="IPR011009">
    <property type="entry name" value="Kinase-like_dom_sf"/>
</dbReference>
<dbReference type="PROSITE" id="PS50011">
    <property type="entry name" value="PROTEIN_KINASE_DOM"/>
    <property type="match status" value="1"/>
</dbReference>
<keyword evidence="7" id="KW-1185">Reference proteome</keyword>
<dbReference type="EMBL" id="MU154567">
    <property type="protein sequence ID" value="KAF9494893.1"/>
    <property type="molecule type" value="Genomic_DNA"/>
</dbReference>
<proteinExistence type="predicted"/>
<evidence type="ECO:0000259" key="5">
    <source>
        <dbReference type="PROSITE" id="PS50011"/>
    </source>
</evidence>
<dbReference type="PANTHER" id="PTHR44329">
    <property type="entry name" value="SERINE/THREONINE-PROTEIN KINASE TNNI3K-RELATED"/>
    <property type="match status" value="1"/>
</dbReference>
<dbReference type="InterPro" id="IPR051681">
    <property type="entry name" value="Ser/Thr_Kinases-Pseudokinases"/>
</dbReference>
<organism evidence="6 7">
    <name type="scientific">Pleurotus eryngii</name>
    <name type="common">Boletus of the steppes</name>
    <dbReference type="NCBI Taxonomy" id="5323"/>
    <lineage>
        <taxon>Eukaryota</taxon>
        <taxon>Fungi</taxon>
        <taxon>Dikarya</taxon>
        <taxon>Basidiomycota</taxon>
        <taxon>Agaricomycotina</taxon>
        <taxon>Agaricomycetes</taxon>
        <taxon>Agaricomycetidae</taxon>
        <taxon>Agaricales</taxon>
        <taxon>Pleurotineae</taxon>
        <taxon>Pleurotaceae</taxon>
        <taxon>Pleurotus</taxon>
    </lineage>
</organism>
<dbReference type="Gene3D" id="1.10.510.10">
    <property type="entry name" value="Transferase(Phosphotransferase) domain 1"/>
    <property type="match status" value="1"/>
</dbReference>
<evidence type="ECO:0000256" key="4">
    <source>
        <dbReference type="ARBA" id="ARBA00022840"/>
    </source>
</evidence>
<keyword evidence="4" id="KW-0067">ATP-binding</keyword>
<dbReference type="SMART" id="SM00220">
    <property type="entry name" value="S_TKc"/>
    <property type="match status" value="1"/>
</dbReference>
<keyword evidence="1" id="KW-0808">Transferase</keyword>
<dbReference type="OrthoDB" id="3260205at2759"/>
<dbReference type="PANTHER" id="PTHR44329:SF288">
    <property type="entry name" value="MITOGEN-ACTIVATED PROTEIN KINASE KINASE KINASE 20"/>
    <property type="match status" value="1"/>
</dbReference>
<evidence type="ECO:0000256" key="2">
    <source>
        <dbReference type="ARBA" id="ARBA00022741"/>
    </source>
</evidence>
<accession>A0A9P5ZXE6</accession>
<reference evidence="6" key="1">
    <citation type="submission" date="2020-11" db="EMBL/GenBank/DDBJ databases">
        <authorList>
            <consortium name="DOE Joint Genome Institute"/>
            <person name="Ahrendt S."/>
            <person name="Riley R."/>
            <person name="Andreopoulos W."/>
            <person name="Labutti K."/>
            <person name="Pangilinan J."/>
            <person name="Ruiz-Duenas F.J."/>
            <person name="Barrasa J.M."/>
            <person name="Sanchez-Garcia M."/>
            <person name="Camarero S."/>
            <person name="Miyauchi S."/>
            <person name="Serrano A."/>
            <person name="Linde D."/>
            <person name="Babiker R."/>
            <person name="Drula E."/>
            <person name="Ayuso-Fernandez I."/>
            <person name="Pacheco R."/>
            <person name="Padilla G."/>
            <person name="Ferreira P."/>
            <person name="Barriuso J."/>
            <person name="Kellner H."/>
            <person name="Castanera R."/>
            <person name="Alfaro M."/>
            <person name="Ramirez L."/>
            <person name="Pisabarro A.G."/>
            <person name="Kuo A."/>
            <person name="Tritt A."/>
            <person name="Lipzen A."/>
            <person name="He G."/>
            <person name="Yan M."/>
            <person name="Ng V."/>
            <person name="Cullen D."/>
            <person name="Martin F."/>
            <person name="Rosso M.-N."/>
            <person name="Henrissat B."/>
            <person name="Hibbett D."/>
            <person name="Martinez A.T."/>
            <person name="Grigoriev I.V."/>
        </authorList>
    </citation>
    <scope>NUCLEOTIDE SEQUENCE</scope>
    <source>
        <strain evidence="6">ATCC 90797</strain>
    </source>
</reference>
<keyword evidence="2" id="KW-0547">Nucleotide-binding</keyword>
<evidence type="ECO:0000256" key="1">
    <source>
        <dbReference type="ARBA" id="ARBA00022679"/>
    </source>
</evidence>